<dbReference type="VEuPathDB" id="FungiDB:EYZ11_002954"/>
<evidence type="ECO:0000313" key="2">
    <source>
        <dbReference type="Proteomes" id="UP000308092"/>
    </source>
</evidence>
<gene>
    <name evidence="1" type="ORF">EYZ11_002954</name>
</gene>
<organism evidence="1 2">
    <name type="scientific">Aspergillus tanneri</name>
    <dbReference type="NCBI Taxonomy" id="1220188"/>
    <lineage>
        <taxon>Eukaryota</taxon>
        <taxon>Fungi</taxon>
        <taxon>Dikarya</taxon>
        <taxon>Ascomycota</taxon>
        <taxon>Pezizomycotina</taxon>
        <taxon>Eurotiomycetes</taxon>
        <taxon>Eurotiomycetidae</taxon>
        <taxon>Eurotiales</taxon>
        <taxon>Aspergillaceae</taxon>
        <taxon>Aspergillus</taxon>
        <taxon>Aspergillus subgen. Circumdati</taxon>
    </lineage>
</organism>
<protein>
    <submittedName>
        <fullName evidence="1">Uncharacterized protein</fullName>
    </submittedName>
</protein>
<reference evidence="1 2" key="1">
    <citation type="submission" date="2019-03" db="EMBL/GenBank/DDBJ databases">
        <title>The genome sequence of a newly discovered highly antifungal drug resistant Aspergillus species, Aspergillus tanneri NIH 1004.</title>
        <authorList>
            <person name="Mounaud S."/>
            <person name="Singh I."/>
            <person name="Joardar V."/>
            <person name="Pakala S."/>
            <person name="Pakala S."/>
            <person name="Venepally P."/>
            <person name="Hoover J."/>
            <person name="Nierman W."/>
            <person name="Chung J."/>
            <person name="Losada L."/>
        </authorList>
    </citation>
    <scope>NUCLEOTIDE SEQUENCE [LARGE SCALE GENOMIC DNA]</scope>
    <source>
        <strain evidence="1 2">NIH1004</strain>
    </source>
</reference>
<evidence type="ECO:0000313" key="1">
    <source>
        <dbReference type="EMBL" id="THC97599.1"/>
    </source>
</evidence>
<dbReference type="AlphaFoldDB" id="A0A4S3JPJ0"/>
<comment type="caution">
    <text evidence="1">The sequence shown here is derived from an EMBL/GenBank/DDBJ whole genome shotgun (WGS) entry which is preliminary data.</text>
</comment>
<dbReference type="Proteomes" id="UP000308092">
    <property type="component" value="Unassembled WGS sequence"/>
</dbReference>
<accession>A0A4S3JPJ0</accession>
<dbReference type="EMBL" id="SOSA01000070">
    <property type="protein sequence ID" value="THC97599.1"/>
    <property type="molecule type" value="Genomic_DNA"/>
</dbReference>
<proteinExistence type="predicted"/>
<keyword evidence="2" id="KW-1185">Reference proteome</keyword>
<name>A0A4S3JPJ0_9EURO</name>
<sequence>MLARLMLYNIMAKPGYIEPLWKEIEAALVSFDCEWVFELMDKRPLDKRPRLESFTQETMRLQGPIACA</sequence>